<name>A0ABS7L452_9FIRM</name>
<keyword evidence="3" id="KW-1185">Reference proteome</keyword>
<protein>
    <recommendedName>
        <fullName evidence="4">Cell division protein FtsL</fullName>
    </recommendedName>
</protein>
<evidence type="ECO:0008006" key="4">
    <source>
        <dbReference type="Google" id="ProtNLM"/>
    </source>
</evidence>
<keyword evidence="1" id="KW-1133">Transmembrane helix</keyword>
<accession>A0ABS7L452</accession>
<evidence type="ECO:0000313" key="3">
    <source>
        <dbReference type="Proteomes" id="UP000779049"/>
    </source>
</evidence>
<dbReference type="RefSeq" id="WP_144018234.1">
    <property type="nucleotide sequence ID" value="NZ_CP173660.1"/>
</dbReference>
<organism evidence="2 3">
    <name type="scientific">Sellimonas caecigallum</name>
    <dbReference type="NCBI Taxonomy" id="2592333"/>
    <lineage>
        <taxon>Bacteria</taxon>
        <taxon>Bacillati</taxon>
        <taxon>Bacillota</taxon>
        <taxon>Clostridia</taxon>
        <taxon>Lachnospirales</taxon>
        <taxon>Lachnospiraceae</taxon>
        <taxon>Sellimonas</taxon>
    </lineage>
</organism>
<dbReference type="EMBL" id="VIRV01000001">
    <property type="protein sequence ID" value="MBY0757816.1"/>
    <property type="molecule type" value="Genomic_DNA"/>
</dbReference>
<reference evidence="2 3" key="1">
    <citation type="journal article" date="2020" name="New Microbes New Infect">
        <title>Sellimonas caecigallum sp. nov., description and genome sequence of a new member of the Sellimonas genus isolated from the cecum of feral chicken.</title>
        <authorList>
            <person name="Wongkuna S."/>
            <person name="Ghimire S."/>
            <person name="Antony L."/>
            <person name="Chankhamhaengdecha S."/>
            <person name="Janvilisri T."/>
            <person name="Scaria J."/>
        </authorList>
    </citation>
    <scope>NUCLEOTIDE SEQUENCE [LARGE SCALE GENOMIC DNA]</scope>
    <source>
        <strain evidence="2 3">SW451</strain>
    </source>
</reference>
<proteinExistence type="predicted"/>
<sequence length="169" mass="19246">MIEREKRRTANIRGQLYVYDGNTIKQGQAIPEVDIPAAPKKQEKKVSRQTRKNQKRAMKLGFGYVSFLGAAAAIALFVCFQYIGVRADLSRQSRTIEKLRTDISEIRESNASEYNFITNSITLETIRKRAEELGMVYADPSQVVTYQSPGDDYIKKYENIPEDGIVDEN</sequence>
<comment type="caution">
    <text evidence="2">The sequence shown here is derived from an EMBL/GenBank/DDBJ whole genome shotgun (WGS) entry which is preliminary data.</text>
</comment>
<dbReference type="Proteomes" id="UP000779049">
    <property type="component" value="Unassembled WGS sequence"/>
</dbReference>
<feature type="transmembrane region" description="Helical" evidence="1">
    <location>
        <begin position="61"/>
        <end position="83"/>
    </location>
</feature>
<keyword evidence="1" id="KW-0472">Membrane</keyword>
<evidence type="ECO:0000256" key="1">
    <source>
        <dbReference type="SAM" id="Phobius"/>
    </source>
</evidence>
<gene>
    <name evidence="2" type="ORF">FLB61_01650</name>
</gene>
<evidence type="ECO:0000313" key="2">
    <source>
        <dbReference type="EMBL" id="MBY0757816.1"/>
    </source>
</evidence>
<keyword evidence="1" id="KW-0812">Transmembrane</keyword>